<feature type="signal peptide" evidence="2">
    <location>
        <begin position="1"/>
        <end position="23"/>
    </location>
</feature>
<evidence type="ECO:0000256" key="2">
    <source>
        <dbReference type="SAM" id="SignalP"/>
    </source>
</evidence>
<sequence>MTALLLGAAAPAGIALTATAAHAQALPPAVGKPLQAAVDAAKKRNLALAESKIAEARGKASDANQKKKVAETAAYVYTSLGQWAKAATELQAAGGSPAQLAPLYYRAGQYGNAIAAAQRAPGNTQMQEIIAQSYYQQGKLADAGKMYEKMLKSGKVDKGWLVNLSGIQYKMGDKKGYLETVERLIRLDPSKANWQRLLTELKKAGLPPAPQLALMMLMNETGTLGEDDYQTFAKLSILGGQPGLAANALQKARDAGKLADDDMSRKLLEAATARANASAAEAAKLLASAAPADQLKAGKLLLGNGDFARAIPALSKAAAGGDAEALTQLGIAQIRAGQRPQGTATLKKVAAGDTPFAGVASLWALYGSVGA</sequence>
<dbReference type="KEGG" id="hgn:E6W36_08135"/>
<reference evidence="4" key="1">
    <citation type="submission" date="2019-04" db="EMBL/GenBank/DDBJ databases">
        <title>Complete genome sequence of Sphingomonas sp. W1-2-3.</title>
        <authorList>
            <person name="Im W.T."/>
        </authorList>
    </citation>
    <scope>NUCLEOTIDE SEQUENCE [LARGE SCALE GENOMIC DNA]</scope>
    <source>
        <strain evidence="4">W1-2-3</strain>
    </source>
</reference>
<feature type="coiled-coil region" evidence="1">
    <location>
        <begin position="46"/>
        <end position="73"/>
    </location>
</feature>
<proteinExistence type="predicted"/>
<dbReference type="RefSeq" id="WP_222872323.1">
    <property type="nucleotide sequence ID" value="NZ_CP039704.1"/>
</dbReference>
<protein>
    <submittedName>
        <fullName evidence="3">Tetratricopeptide repeat protein</fullName>
    </submittedName>
</protein>
<accession>A0A4D7C1D0</accession>
<gene>
    <name evidence="3" type="ORF">E6W36_08135</name>
</gene>
<keyword evidence="2" id="KW-0732">Signal</keyword>
<evidence type="ECO:0000256" key="1">
    <source>
        <dbReference type="SAM" id="Coils"/>
    </source>
</evidence>
<organism evidence="3 4">
    <name type="scientific">Hankyongella ginsenosidimutans</name>
    <dbReference type="NCBI Taxonomy" id="1763828"/>
    <lineage>
        <taxon>Bacteria</taxon>
        <taxon>Pseudomonadati</taxon>
        <taxon>Pseudomonadota</taxon>
        <taxon>Alphaproteobacteria</taxon>
        <taxon>Sphingomonadales</taxon>
        <taxon>Sphingomonadaceae</taxon>
        <taxon>Hankyongella</taxon>
    </lineage>
</organism>
<evidence type="ECO:0000313" key="3">
    <source>
        <dbReference type="EMBL" id="QCI79524.1"/>
    </source>
</evidence>
<dbReference type="EMBL" id="CP039704">
    <property type="protein sequence ID" value="QCI79524.1"/>
    <property type="molecule type" value="Genomic_DNA"/>
</dbReference>
<name>A0A4D7C1D0_9SPHN</name>
<dbReference type="AlphaFoldDB" id="A0A4D7C1D0"/>
<evidence type="ECO:0000313" key="4">
    <source>
        <dbReference type="Proteomes" id="UP000298714"/>
    </source>
</evidence>
<feature type="chain" id="PRO_5020619727" evidence="2">
    <location>
        <begin position="24"/>
        <end position="371"/>
    </location>
</feature>
<dbReference type="SUPFAM" id="SSF48452">
    <property type="entry name" value="TPR-like"/>
    <property type="match status" value="1"/>
</dbReference>
<dbReference type="Proteomes" id="UP000298714">
    <property type="component" value="Chromosome"/>
</dbReference>
<dbReference type="Gene3D" id="1.25.40.10">
    <property type="entry name" value="Tetratricopeptide repeat domain"/>
    <property type="match status" value="1"/>
</dbReference>
<keyword evidence="1" id="KW-0175">Coiled coil</keyword>
<dbReference type="InterPro" id="IPR011990">
    <property type="entry name" value="TPR-like_helical_dom_sf"/>
</dbReference>
<keyword evidence="4" id="KW-1185">Reference proteome</keyword>